<reference evidence="2" key="1">
    <citation type="submission" date="2014-09" db="EMBL/GenBank/DDBJ databases">
        <authorList>
            <person name="Magalhaes I.L.F."/>
            <person name="Oliveira U."/>
            <person name="Santos F.R."/>
            <person name="Vidigal T.H.D.A."/>
            <person name="Brescovit A.D."/>
            <person name="Santos A.J."/>
        </authorList>
    </citation>
    <scope>NUCLEOTIDE SEQUENCE</scope>
    <source>
        <tissue evidence="2">Shoot tissue taken approximately 20 cm above the soil surface</tissue>
    </source>
</reference>
<proteinExistence type="predicted"/>
<accession>A0A0A9FDG9</accession>
<feature type="region of interest" description="Disordered" evidence="1">
    <location>
        <begin position="1"/>
        <end position="23"/>
    </location>
</feature>
<name>A0A0A9FDG9_ARUDO</name>
<protein>
    <submittedName>
        <fullName evidence="2">Uncharacterized protein</fullName>
    </submittedName>
</protein>
<organism evidence="2">
    <name type="scientific">Arundo donax</name>
    <name type="common">Giant reed</name>
    <name type="synonym">Donax arundinaceus</name>
    <dbReference type="NCBI Taxonomy" id="35708"/>
    <lineage>
        <taxon>Eukaryota</taxon>
        <taxon>Viridiplantae</taxon>
        <taxon>Streptophyta</taxon>
        <taxon>Embryophyta</taxon>
        <taxon>Tracheophyta</taxon>
        <taxon>Spermatophyta</taxon>
        <taxon>Magnoliopsida</taxon>
        <taxon>Liliopsida</taxon>
        <taxon>Poales</taxon>
        <taxon>Poaceae</taxon>
        <taxon>PACMAD clade</taxon>
        <taxon>Arundinoideae</taxon>
        <taxon>Arundineae</taxon>
        <taxon>Arundo</taxon>
    </lineage>
</organism>
<evidence type="ECO:0000256" key="1">
    <source>
        <dbReference type="SAM" id="MobiDB-lite"/>
    </source>
</evidence>
<dbReference type="EMBL" id="GBRH01188632">
    <property type="protein sequence ID" value="JAE09264.1"/>
    <property type="molecule type" value="Transcribed_RNA"/>
</dbReference>
<evidence type="ECO:0000313" key="2">
    <source>
        <dbReference type="EMBL" id="JAE09264.1"/>
    </source>
</evidence>
<sequence>MAAGTSSHLVGASVRRAEPAPPPCSTLPDFSPSFSWPLCSIPFLCLLQPSAAWSHALPLLGGSPLELVAGRASWHLQLRLLLSFLSKLARGGTGLNPRVRVG</sequence>
<reference evidence="2" key="2">
    <citation type="journal article" date="2015" name="Data Brief">
        <title>Shoot transcriptome of the giant reed, Arundo donax.</title>
        <authorList>
            <person name="Barrero R.A."/>
            <person name="Guerrero F.D."/>
            <person name="Moolhuijzen P."/>
            <person name="Goolsby J.A."/>
            <person name="Tidwell J."/>
            <person name="Bellgard S.E."/>
            <person name="Bellgard M.I."/>
        </authorList>
    </citation>
    <scope>NUCLEOTIDE SEQUENCE</scope>
    <source>
        <tissue evidence="2">Shoot tissue taken approximately 20 cm above the soil surface</tissue>
    </source>
</reference>
<dbReference type="AlphaFoldDB" id="A0A0A9FDG9"/>